<dbReference type="EMBL" id="JTHE02000003">
    <property type="protein sequence ID" value="NEV70184.1"/>
    <property type="molecule type" value="Genomic_DNA"/>
</dbReference>
<accession>A0A0C1YL19</accession>
<reference evidence="1" key="3">
    <citation type="submission" date="2020-02" db="EMBL/GenBank/DDBJ databases">
        <authorList>
            <person name="Sarangi A.N."/>
            <person name="Ghosh S."/>
            <person name="Mukherjee M."/>
            <person name="Tripathy S."/>
        </authorList>
    </citation>
    <scope>NUCLEOTIDE SEQUENCE</scope>
    <source>
        <strain evidence="1">BDU141951</strain>
    </source>
</reference>
<evidence type="ECO:0000313" key="1">
    <source>
        <dbReference type="EMBL" id="NEV70184.1"/>
    </source>
</evidence>
<sequence>MVDRSLMYEESYFVLLMPGAAEEILTAEELHQRIETILRDHQADLPRDLAKQPTVTAQAQYLINTACDFELQPGQTMQWFAIRLEK</sequence>
<dbReference type="PANTHER" id="PTHR36803">
    <property type="entry name" value="PROTEIN CHLORORESPIRATORY REDUCTION 7, CHLOROPLASTIC"/>
    <property type="match status" value="1"/>
</dbReference>
<reference evidence="1" key="1">
    <citation type="submission" date="2014-11" db="EMBL/GenBank/DDBJ databases">
        <authorList>
            <person name="Malar M.C."/>
            <person name="Sen D."/>
            <person name="Tripathy S."/>
        </authorList>
    </citation>
    <scope>NUCLEOTIDE SEQUENCE</scope>
    <source>
        <strain evidence="1">BDU141951</strain>
    </source>
</reference>
<dbReference type="InterPro" id="IPR021954">
    <property type="entry name" value="CRR7"/>
</dbReference>
<dbReference type="Pfam" id="PF12095">
    <property type="entry name" value="CRR7"/>
    <property type="match status" value="1"/>
</dbReference>
<reference evidence="1" key="2">
    <citation type="journal article" date="2015" name="Genome Announc.">
        <title>Draft Genome Sequence of Filamentous Marine Cyanobacterium Lyngbya confervoides Strain BDU141951.</title>
        <authorList>
            <person name="Chandrababunaidu M.M."/>
            <person name="Sen D."/>
            <person name="Tripathy S."/>
        </authorList>
    </citation>
    <scope>NUCLEOTIDE SEQUENCE</scope>
    <source>
        <strain evidence="1">BDU141951</strain>
    </source>
</reference>
<comment type="caution">
    <text evidence="1">The sequence shown here is derived from an EMBL/GenBank/DDBJ whole genome shotgun (WGS) entry which is preliminary data.</text>
</comment>
<dbReference type="PANTHER" id="PTHR36803:SF1">
    <property type="entry name" value="PROTEIN CHLORORESPIRATORY REDUCTION 7, CHLOROPLASTIC"/>
    <property type="match status" value="1"/>
</dbReference>
<name>A0A0C1YL19_9CYAN</name>
<gene>
    <name evidence="1" type="ORF">QQ91_024145</name>
</gene>
<organism evidence="1">
    <name type="scientific">Lyngbya confervoides BDU141951</name>
    <dbReference type="NCBI Taxonomy" id="1574623"/>
    <lineage>
        <taxon>Bacteria</taxon>
        <taxon>Bacillati</taxon>
        <taxon>Cyanobacteriota</taxon>
        <taxon>Cyanophyceae</taxon>
        <taxon>Oscillatoriophycideae</taxon>
        <taxon>Oscillatoriales</taxon>
        <taxon>Microcoleaceae</taxon>
        <taxon>Lyngbya</taxon>
    </lineage>
</organism>
<dbReference type="InterPro" id="IPR038150">
    <property type="entry name" value="CRR7-like_sf"/>
</dbReference>
<protein>
    <submittedName>
        <fullName evidence="1">Chlororespiratory reduction protein 7</fullName>
    </submittedName>
</protein>
<dbReference type="AlphaFoldDB" id="A0A0C1YL19"/>
<proteinExistence type="predicted"/>
<dbReference type="Gene3D" id="3.90.940.40">
    <property type="entry name" value="Protein CHLORORESPIRATORY REDUCTION 7"/>
    <property type="match status" value="1"/>
</dbReference>